<dbReference type="GO" id="GO:0003723">
    <property type="term" value="F:RNA binding"/>
    <property type="evidence" value="ECO:0007669"/>
    <property type="project" value="UniProtKB-UniRule"/>
</dbReference>
<dbReference type="Gene3D" id="3.30.70.330">
    <property type="match status" value="7"/>
</dbReference>
<dbReference type="Ensembl" id="ENSCSET00000030364.1">
    <property type="protein sequence ID" value="ENSCSEP00000029961.1"/>
    <property type="gene ID" value="ENSCSEG00000019209.1"/>
</dbReference>
<dbReference type="InterPro" id="IPR035979">
    <property type="entry name" value="RBD_domain_sf"/>
</dbReference>
<feature type="domain" description="RRM" evidence="5">
    <location>
        <begin position="112"/>
        <end position="191"/>
    </location>
</feature>
<feature type="domain" description="RRM" evidence="5">
    <location>
        <begin position="379"/>
        <end position="458"/>
    </location>
</feature>
<dbReference type="SUPFAM" id="SSF54928">
    <property type="entry name" value="RNA-binding domain, RBD"/>
    <property type="match status" value="7"/>
</dbReference>
<dbReference type="Proteomes" id="UP000265120">
    <property type="component" value="Chromosome Z"/>
</dbReference>
<reference evidence="6" key="3">
    <citation type="submission" date="2025-09" db="UniProtKB">
        <authorList>
            <consortium name="Ensembl"/>
        </authorList>
    </citation>
    <scope>IDENTIFICATION</scope>
</reference>
<reference evidence="6 7" key="1">
    <citation type="journal article" date="2014" name="Nat. Genet.">
        <title>Whole-genome sequence of a flatfish provides insights into ZW sex chromosome evolution and adaptation to a benthic lifestyle.</title>
        <authorList>
            <person name="Chen S."/>
            <person name="Zhang G."/>
            <person name="Shao C."/>
            <person name="Huang Q."/>
            <person name="Liu G."/>
            <person name="Zhang P."/>
            <person name="Song W."/>
            <person name="An N."/>
            <person name="Chalopin D."/>
            <person name="Volff J.N."/>
            <person name="Hong Y."/>
            <person name="Li Q."/>
            <person name="Sha Z."/>
            <person name="Zhou H."/>
            <person name="Xie M."/>
            <person name="Yu Q."/>
            <person name="Liu Y."/>
            <person name="Xiang H."/>
            <person name="Wang N."/>
            <person name="Wu K."/>
            <person name="Yang C."/>
            <person name="Zhou Q."/>
            <person name="Liao X."/>
            <person name="Yang L."/>
            <person name="Hu Q."/>
            <person name="Zhang J."/>
            <person name="Meng L."/>
            <person name="Jin L."/>
            <person name="Tian Y."/>
            <person name="Lian J."/>
            <person name="Yang J."/>
            <person name="Miao G."/>
            <person name="Liu S."/>
            <person name="Liang Z."/>
            <person name="Yan F."/>
            <person name="Li Y."/>
            <person name="Sun B."/>
            <person name="Zhang H."/>
            <person name="Zhang J."/>
            <person name="Zhu Y."/>
            <person name="Du M."/>
            <person name="Zhao Y."/>
            <person name="Schartl M."/>
            <person name="Tang Q."/>
            <person name="Wang J."/>
        </authorList>
    </citation>
    <scope>NUCLEOTIDE SEQUENCE</scope>
</reference>
<dbReference type="InParanoid" id="A0A3P8WX38"/>
<organism evidence="6 7">
    <name type="scientific">Cynoglossus semilaevis</name>
    <name type="common">Tongue sole</name>
    <dbReference type="NCBI Taxonomy" id="244447"/>
    <lineage>
        <taxon>Eukaryota</taxon>
        <taxon>Metazoa</taxon>
        <taxon>Chordata</taxon>
        <taxon>Craniata</taxon>
        <taxon>Vertebrata</taxon>
        <taxon>Euteleostomi</taxon>
        <taxon>Actinopterygii</taxon>
        <taxon>Neopterygii</taxon>
        <taxon>Teleostei</taxon>
        <taxon>Neoteleostei</taxon>
        <taxon>Acanthomorphata</taxon>
        <taxon>Carangaria</taxon>
        <taxon>Pleuronectiformes</taxon>
        <taxon>Pleuronectoidei</taxon>
        <taxon>Cynoglossidae</taxon>
        <taxon>Cynoglossinae</taxon>
        <taxon>Cynoglossus</taxon>
    </lineage>
</organism>
<feature type="region of interest" description="Disordered" evidence="4">
    <location>
        <begin position="810"/>
        <end position="832"/>
    </location>
</feature>
<dbReference type="PROSITE" id="PS50102">
    <property type="entry name" value="RRM"/>
    <property type="match status" value="6"/>
</dbReference>
<evidence type="ECO:0000256" key="3">
    <source>
        <dbReference type="PROSITE-ProRule" id="PRU00176"/>
    </source>
</evidence>
<feature type="compositionally biased region" description="Low complexity" evidence="4">
    <location>
        <begin position="818"/>
        <end position="832"/>
    </location>
</feature>
<feature type="region of interest" description="Disordered" evidence="4">
    <location>
        <begin position="344"/>
        <end position="374"/>
    </location>
</feature>
<dbReference type="InterPro" id="IPR000504">
    <property type="entry name" value="RRM_dom"/>
</dbReference>
<name>A0A3P8WX38_CYNSE</name>
<proteinExistence type="predicted"/>
<dbReference type="AlphaFoldDB" id="A0A3P8WX38"/>
<feature type="domain" description="RRM" evidence="5">
    <location>
        <begin position="734"/>
        <end position="810"/>
    </location>
</feature>
<dbReference type="Pfam" id="PF00076">
    <property type="entry name" value="RRM_1"/>
    <property type="match status" value="6"/>
</dbReference>
<sequence>MMTKGVGKQKSTQHTLTTMSLRSKSLLFLLRRCAAVRQPQLVTSFTSGGGFIQQRTWTSVTRRGCVHGICQVQPAVEIGQFRFCNKAESSCVDEYPPLPAYQSDEPEKKEVFIVQVNGLPWSCSAQDLMEFFSECRIRDGQSGIHLTVDRLGRPSGRAFIEMEHREDVSKALEQHRQYLGSRYVEVFEVTTSDAEAILKKALAQVAADDSTVVRLRGLPFTCTEDNIVQFFTGLDIVENGITFVTDFTGRRSGEAFVQFSSHQEAVEALQKDREFIGNRYIKVFRSKNDEINPCSEIKMTLGPAQIDPQSENTIVSAPQCNPETESIQSFETTLHDTYLRDSFSKATSQEAKESDLSSDDELTPQPVQQSEEPEKKDVFIVRVKGLPWSTSAEEIMHFFSDCRIRGGLDGIHLTLDRRGRPSGRGFIEMEDEEDVSRALEKHRQYIGERYVEVYEVTNSDAEAMLKKNLEPNAKSEVVRLRGLPFTCTEADVVQFFRGLDIVENGITFVTDFTGRRSGEAFVQFSSLQEAVEALQKDREFIGNRYIKVFSSSSNEIHPNWRMRANMAFAHQPVSDPLCGSETGSLQSSETLFHYQQSRSPSAQASQDDAEKAEASSEDEYTPSRVNQSVEEPDRDVFIVQVKGLPWSCSAEDLMQFFSDCRIRDGLNGIHLTLDRRGRPSGRGFIEMEDEEDVSRALEKHRQYIGERYVEVYEVTNGDAEAMLNRPLKPAADSRVVRLRGLPFSCTEDDIVQFFRGLNIVENGITFITDRRGRPTEAYVQFPSQREADEALQRDKEFIGNRYIEVLTSASDESPPSWKSRNNSASAQKSSQSAIRTLSIPKYNTETGSPQISPAMLHCVHMRGLPFRTSGEDIVKFFSPLPVSSILIACGADGRPNGEADVHFSCHQDAVAAMSRDKHYIGERFIELFLNSTRDS</sequence>
<protein>
    <submittedName>
        <fullName evidence="6">Uncharacterized LOC103397816</fullName>
    </submittedName>
</protein>
<feature type="domain" description="RRM" evidence="5">
    <location>
        <begin position="476"/>
        <end position="553"/>
    </location>
</feature>
<evidence type="ECO:0000313" key="6">
    <source>
        <dbReference type="Ensembl" id="ENSCSEP00000029961.1"/>
    </source>
</evidence>
<feature type="compositionally biased region" description="Low complexity" evidence="4">
    <location>
        <begin position="595"/>
        <end position="606"/>
    </location>
</feature>
<dbReference type="InterPro" id="IPR012677">
    <property type="entry name" value="Nucleotide-bd_a/b_plait_sf"/>
</dbReference>
<evidence type="ECO:0000313" key="7">
    <source>
        <dbReference type="Proteomes" id="UP000265120"/>
    </source>
</evidence>
<feature type="domain" description="RRM" evidence="5">
    <location>
        <begin position="637"/>
        <end position="716"/>
    </location>
</feature>
<dbReference type="InterPro" id="IPR050666">
    <property type="entry name" value="ESRP"/>
</dbReference>
<dbReference type="STRING" id="244447.ENSCSEP00000029961"/>
<accession>A0A3P8WX38</accession>
<reference evidence="6" key="2">
    <citation type="submission" date="2025-08" db="UniProtKB">
        <authorList>
            <consortium name="Ensembl"/>
        </authorList>
    </citation>
    <scope>IDENTIFICATION</scope>
</reference>
<feature type="domain" description="RRM" evidence="5">
    <location>
        <begin position="211"/>
        <end position="288"/>
    </location>
</feature>
<dbReference type="CDD" id="cd12503">
    <property type="entry name" value="RRM1_hnRNPH_GRSF1_like"/>
    <property type="match status" value="2"/>
</dbReference>
<evidence type="ECO:0000259" key="5">
    <source>
        <dbReference type="PROSITE" id="PS50102"/>
    </source>
</evidence>
<keyword evidence="1" id="KW-0677">Repeat</keyword>
<evidence type="ECO:0000256" key="1">
    <source>
        <dbReference type="ARBA" id="ARBA00022737"/>
    </source>
</evidence>
<evidence type="ECO:0000256" key="4">
    <source>
        <dbReference type="SAM" id="MobiDB-lite"/>
    </source>
</evidence>
<dbReference type="SMART" id="SM00360">
    <property type="entry name" value="RRM"/>
    <property type="match status" value="7"/>
</dbReference>
<feature type="region of interest" description="Disordered" evidence="4">
    <location>
        <begin position="593"/>
        <end position="629"/>
    </location>
</feature>
<evidence type="ECO:0000256" key="2">
    <source>
        <dbReference type="ARBA" id="ARBA00022884"/>
    </source>
</evidence>
<keyword evidence="7" id="KW-1185">Reference proteome</keyword>
<keyword evidence="2 3" id="KW-0694">RNA-binding</keyword>
<dbReference type="GeneTree" id="ENSGT00940000165677"/>
<dbReference type="PANTHER" id="PTHR13976">
    <property type="entry name" value="HETEROGENEOUS NUCLEAR RIBONUCLEOPROTEIN-RELATED"/>
    <property type="match status" value="1"/>
</dbReference>